<dbReference type="InterPro" id="IPR002401">
    <property type="entry name" value="Cyt_P450_E_grp-I"/>
</dbReference>
<evidence type="ECO:0000256" key="1">
    <source>
        <dbReference type="ARBA" id="ARBA00004123"/>
    </source>
</evidence>
<dbReference type="InterPro" id="IPR037264">
    <property type="entry name" value="TFIID_NTD2_sf"/>
</dbReference>
<reference evidence="11 12" key="1">
    <citation type="submission" date="2020-09" db="EMBL/GenBank/DDBJ databases">
        <authorList>
            <person name="Ashkenazy H."/>
        </authorList>
    </citation>
    <scope>NUCLEOTIDE SEQUENCE [LARGE SCALE GENOMIC DNA]</scope>
    <source>
        <strain evidence="12">cv. Cdm-0</strain>
    </source>
</reference>
<dbReference type="PRINTS" id="PR00320">
    <property type="entry name" value="GPROTEINBRPT"/>
</dbReference>
<evidence type="ECO:0000256" key="5">
    <source>
        <dbReference type="ARBA" id="ARBA00023163"/>
    </source>
</evidence>
<dbReference type="SMART" id="SM00320">
    <property type="entry name" value="WD40"/>
    <property type="match status" value="6"/>
</dbReference>
<dbReference type="GO" id="GO:0016705">
    <property type="term" value="F:oxidoreductase activity, acting on paired donors, with incorporation or reduction of molecular oxygen"/>
    <property type="evidence" value="ECO:0007669"/>
    <property type="project" value="InterPro"/>
</dbReference>
<dbReference type="EMBL" id="LR881470">
    <property type="protein sequence ID" value="CAD5332641.1"/>
    <property type="molecule type" value="Genomic_DNA"/>
</dbReference>
<evidence type="ECO:0000256" key="3">
    <source>
        <dbReference type="ARBA" id="ARBA00022737"/>
    </source>
</evidence>
<keyword evidence="4" id="KW-0805">Transcription regulation</keyword>
<dbReference type="FunFam" id="2.130.10.10:FF:000243">
    <property type="entry name" value="Transcription initiation factor TFIID subunit 5"/>
    <property type="match status" value="1"/>
</dbReference>
<dbReference type="InterPro" id="IPR001680">
    <property type="entry name" value="WD40_rpt"/>
</dbReference>
<dbReference type="InterPro" id="IPR020472">
    <property type="entry name" value="WD40_PAC1"/>
</dbReference>
<dbReference type="Pfam" id="PF04494">
    <property type="entry name" value="TFIID_NTD2"/>
    <property type="match status" value="1"/>
</dbReference>
<feature type="repeat" description="WD" evidence="8">
    <location>
        <begin position="929"/>
        <end position="970"/>
    </location>
</feature>
<keyword evidence="3" id="KW-0677">Repeat</keyword>
<dbReference type="Gene3D" id="1.10.630.10">
    <property type="entry name" value="Cytochrome P450"/>
    <property type="match status" value="1"/>
</dbReference>
<evidence type="ECO:0000259" key="10">
    <source>
        <dbReference type="Pfam" id="PF04494"/>
    </source>
</evidence>
<keyword evidence="5" id="KW-0804">Transcription</keyword>
<dbReference type="InterPro" id="IPR007582">
    <property type="entry name" value="TFIID_NTD2"/>
</dbReference>
<dbReference type="AlphaFoldDB" id="A0A7G2FB64"/>
<dbReference type="PANTHER" id="PTHR19879">
    <property type="entry name" value="TRANSCRIPTION INITIATION FACTOR TFIID"/>
    <property type="match status" value="1"/>
</dbReference>
<evidence type="ECO:0000256" key="9">
    <source>
        <dbReference type="SAM" id="MobiDB-lite"/>
    </source>
</evidence>
<accession>A0A7G2FB64</accession>
<feature type="repeat" description="WD" evidence="8">
    <location>
        <begin position="803"/>
        <end position="835"/>
    </location>
</feature>
<feature type="repeat" description="WD" evidence="8">
    <location>
        <begin position="737"/>
        <end position="770"/>
    </location>
</feature>
<dbReference type="GO" id="GO:0005506">
    <property type="term" value="F:iron ion binding"/>
    <property type="evidence" value="ECO:0007669"/>
    <property type="project" value="InterPro"/>
</dbReference>
<proteinExistence type="predicted"/>
<feature type="repeat" description="WD" evidence="8">
    <location>
        <begin position="845"/>
        <end position="886"/>
    </location>
</feature>
<dbReference type="CDD" id="cd00200">
    <property type="entry name" value="WD40"/>
    <property type="match status" value="1"/>
</dbReference>
<evidence type="ECO:0000256" key="6">
    <source>
        <dbReference type="ARBA" id="ARBA00023242"/>
    </source>
</evidence>
<dbReference type="Gene3D" id="1.25.40.500">
    <property type="entry name" value="TFIID subunit TAF5, NTD2 domain"/>
    <property type="match status" value="1"/>
</dbReference>
<dbReference type="SUPFAM" id="SSF50978">
    <property type="entry name" value="WD40 repeat-like"/>
    <property type="match status" value="1"/>
</dbReference>
<evidence type="ECO:0000313" key="11">
    <source>
        <dbReference type="EMBL" id="CAD5332641.1"/>
    </source>
</evidence>
<dbReference type="SUPFAM" id="SSF160897">
    <property type="entry name" value="Taf5 N-terminal domain-like"/>
    <property type="match status" value="1"/>
</dbReference>
<keyword evidence="6" id="KW-0539">Nucleus</keyword>
<gene>
    <name evidence="11" type="ORF">AT9943_LOCUS20038</name>
</gene>
<feature type="repeat" description="WD" evidence="8">
    <location>
        <begin position="887"/>
        <end position="928"/>
    </location>
</feature>
<dbReference type="InterPro" id="IPR001128">
    <property type="entry name" value="Cyt_P450"/>
</dbReference>
<evidence type="ECO:0000313" key="12">
    <source>
        <dbReference type="Proteomes" id="UP000516314"/>
    </source>
</evidence>
<dbReference type="PANTHER" id="PTHR19879:SF1">
    <property type="entry name" value="CANNONBALL-RELATED"/>
    <property type="match status" value="1"/>
</dbReference>
<dbReference type="Proteomes" id="UP000516314">
    <property type="component" value="Chromosome 5"/>
</dbReference>
<dbReference type="Gene3D" id="2.130.10.10">
    <property type="entry name" value="YVTN repeat-like/Quinoprotein amine dehydrogenase"/>
    <property type="match status" value="3"/>
</dbReference>
<dbReference type="PROSITE" id="PS50294">
    <property type="entry name" value="WD_REPEATS_REGION"/>
    <property type="match status" value="5"/>
</dbReference>
<feature type="domain" description="TFIID subunit TAF5 NTD2" evidence="10">
    <location>
        <begin position="450"/>
        <end position="579"/>
    </location>
</feature>
<name>A0A7G2FB64_ARATH</name>
<evidence type="ECO:0000256" key="4">
    <source>
        <dbReference type="ARBA" id="ARBA00023015"/>
    </source>
</evidence>
<dbReference type="PROSITE" id="PS50082">
    <property type="entry name" value="WD_REPEATS_2"/>
    <property type="match status" value="6"/>
</dbReference>
<feature type="region of interest" description="Disordered" evidence="9">
    <location>
        <begin position="633"/>
        <end position="674"/>
    </location>
</feature>
<dbReference type="PRINTS" id="PR00463">
    <property type="entry name" value="EP450I"/>
</dbReference>
<dbReference type="InterPro" id="IPR036322">
    <property type="entry name" value="WD40_repeat_dom_sf"/>
</dbReference>
<sequence length="1058" mass="118413">MSLWYIIVVFVFFASIFIAKNTRKTKKNLPPGPPRLPIIGNLHQLGSKPHRSMFKLSEKYGPLVYLKLGKVPSVVASTPETVKDVLKTFDKDCCSRAFLTYPARISYNLKDLAFAPYSKYWKEVRKMTVVELYTAKRVKSFRNIREEEVASFVEFIKHSASLEKTVNLNQTLVKLSGSVICRVGFGINLEGSKLENTYEEVIHGTMEVLGSFAASDYFPVIGGIIDRITGLHSKCEKVFKGTDSFFDQTIKHHLEDGGSKDDIVDLLLKVERGEIGLGEFQFTRNHTKGILLDILLAGVDTSGHTITWVMTHLIKNPRVMKKAQAELPEGMEVEDVDLEESYGLVCPKKVPLEPSFVETRNLKTEDVSDDEIQVSEERKLNRERERETTMDPEQINEFVVGYLKKKGFSSAAKDLESYNHQNNNGSSFTSIDYHNDPELTKLIRSFSQQEDDPTRYREGYSKLRSWAYNSLDLYKHELLRVMYPVFIHCYMDLVGKGHTQEARAFFNSFRKDHEMVHLRDLQKLEGVLSPSHLEEMEFARSLRKSKVNIKFCQYSYELLLQYLHSTVSTLMLGIINEHINFQVYLGQPTSSSDDIEAVTIVGSFQDTANHINQKEIQWGLLEDSLEDRLEKTGGLLSDSEKGQGESKDGDADDSKKRSTEIGKQGSSLKKLKKDKAGNATAKVARLETVTVSSAPRVKPELALPVMSTDVEQSILEDLRNRVQLSSVAMPSVSFYTFVNTHNGLNCSSISHDGSLVAGGFSDSSIKVWDMAKIGQAGSGALQGENDSSDQSIGPNGRRSYTLLLGHSGPVYSATFSPPGDFVLSSSADTTIRLWSTKLNANLVCYKGHNYPVWDAQFSPFGHYFASCSHDRTARIWSMDRIQPLRIMAGHLSDVDCVQWHPNCNYIATGSSDKTVRLWDVQTGECVRIFIGHRSMVLSLAMSPDGRYMASGDEDGTIMMWDLSTARCITPLMGHNSCVWSLSYSGEGSLLASGSADCTVKLWDVTSSTKLTKAEEKNGNSNRLRSLRTFPTKSTPVHALRFSRRNLLFAAGAISKPAN</sequence>
<dbReference type="GO" id="GO:0004497">
    <property type="term" value="F:monooxygenase activity"/>
    <property type="evidence" value="ECO:0007669"/>
    <property type="project" value="InterPro"/>
</dbReference>
<dbReference type="InterPro" id="IPR019775">
    <property type="entry name" value="WD40_repeat_CS"/>
</dbReference>
<keyword evidence="2 8" id="KW-0853">WD repeat</keyword>
<dbReference type="InterPro" id="IPR036396">
    <property type="entry name" value="Cyt_P450_sf"/>
</dbReference>
<comment type="subcellular location">
    <subcellularLocation>
        <location evidence="1">Nucleus</location>
    </subcellularLocation>
</comment>
<dbReference type="InterPro" id="IPR015943">
    <property type="entry name" value="WD40/YVTN_repeat-like_dom_sf"/>
</dbReference>
<evidence type="ECO:0000256" key="7">
    <source>
        <dbReference type="ARBA" id="ARBA00044130"/>
    </source>
</evidence>
<dbReference type="GO" id="GO:0005634">
    <property type="term" value="C:nucleus"/>
    <property type="evidence" value="ECO:0007669"/>
    <property type="project" value="UniProtKB-SubCell"/>
</dbReference>
<protein>
    <recommendedName>
        <fullName evidence="7">Transcription initiation factor TFIID subunit 5</fullName>
    </recommendedName>
</protein>
<dbReference type="PROSITE" id="PS00678">
    <property type="entry name" value="WD_REPEATS_1"/>
    <property type="match status" value="4"/>
</dbReference>
<dbReference type="Pfam" id="PF00400">
    <property type="entry name" value="WD40"/>
    <property type="match status" value="6"/>
</dbReference>
<dbReference type="SUPFAM" id="SSF48264">
    <property type="entry name" value="Cytochrome P450"/>
    <property type="match status" value="1"/>
</dbReference>
<feature type="repeat" description="WD" evidence="8">
    <location>
        <begin position="971"/>
        <end position="1012"/>
    </location>
</feature>
<dbReference type="Pfam" id="PF00067">
    <property type="entry name" value="p450"/>
    <property type="match status" value="1"/>
</dbReference>
<dbReference type="CDD" id="cd08044">
    <property type="entry name" value="TAF5_NTD2"/>
    <property type="match status" value="1"/>
</dbReference>
<feature type="compositionally biased region" description="Basic and acidic residues" evidence="9">
    <location>
        <begin position="638"/>
        <end position="660"/>
    </location>
</feature>
<evidence type="ECO:0000256" key="2">
    <source>
        <dbReference type="ARBA" id="ARBA00022574"/>
    </source>
</evidence>
<dbReference type="GO" id="GO:0020037">
    <property type="term" value="F:heme binding"/>
    <property type="evidence" value="ECO:0007669"/>
    <property type="project" value="InterPro"/>
</dbReference>
<organism evidence="11 12">
    <name type="scientific">Arabidopsis thaliana</name>
    <name type="common">Mouse-ear cress</name>
    <dbReference type="NCBI Taxonomy" id="3702"/>
    <lineage>
        <taxon>Eukaryota</taxon>
        <taxon>Viridiplantae</taxon>
        <taxon>Streptophyta</taxon>
        <taxon>Embryophyta</taxon>
        <taxon>Tracheophyta</taxon>
        <taxon>Spermatophyta</taxon>
        <taxon>Magnoliopsida</taxon>
        <taxon>eudicotyledons</taxon>
        <taxon>Gunneridae</taxon>
        <taxon>Pentapetalae</taxon>
        <taxon>rosids</taxon>
        <taxon>malvids</taxon>
        <taxon>Brassicales</taxon>
        <taxon>Brassicaceae</taxon>
        <taxon>Camelineae</taxon>
        <taxon>Arabidopsis</taxon>
    </lineage>
</organism>
<evidence type="ECO:0000256" key="8">
    <source>
        <dbReference type="PROSITE-ProRule" id="PRU00221"/>
    </source>
</evidence>